<name>A0A840Y122_9PROT</name>
<dbReference type="PROSITE" id="PS51257">
    <property type="entry name" value="PROKAR_LIPOPROTEIN"/>
    <property type="match status" value="1"/>
</dbReference>
<dbReference type="EMBL" id="JACIJE010000001">
    <property type="protein sequence ID" value="MBB5687963.1"/>
    <property type="molecule type" value="Genomic_DNA"/>
</dbReference>
<evidence type="ECO:0000313" key="2">
    <source>
        <dbReference type="EMBL" id="MBB5687963.1"/>
    </source>
</evidence>
<reference evidence="2 3" key="1">
    <citation type="submission" date="2020-08" db="EMBL/GenBank/DDBJ databases">
        <title>Genomic Encyclopedia of Type Strains, Phase IV (KMG-IV): sequencing the most valuable type-strain genomes for metagenomic binning, comparative biology and taxonomic classification.</title>
        <authorList>
            <person name="Goeker M."/>
        </authorList>
    </citation>
    <scope>NUCLEOTIDE SEQUENCE [LARGE SCALE GENOMIC DNA]</scope>
    <source>
        <strain evidence="2 3">DSM 25895</strain>
    </source>
</reference>
<proteinExistence type="predicted"/>
<organism evidence="2 3">
    <name type="scientific">Neoroseomonas alkaliterrae</name>
    <dbReference type="NCBI Taxonomy" id="1452450"/>
    <lineage>
        <taxon>Bacteria</taxon>
        <taxon>Pseudomonadati</taxon>
        <taxon>Pseudomonadota</taxon>
        <taxon>Alphaproteobacteria</taxon>
        <taxon>Acetobacterales</taxon>
        <taxon>Acetobacteraceae</taxon>
        <taxon>Neoroseomonas</taxon>
    </lineage>
</organism>
<protein>
    <submittedName>
        <fullName evidence="2">Uncharacterized protein</fullName>
    </submittedName>
</protein>
<feature type="transmembrane region" description="Helical" evidence="1">
    <location>
        <begin position="40"/>
        <end position="61"/>
    </location>
</feature>
<keyword evidence="3" id="KW-1185">Reference proteome</keyword>
<evidence type="ECO:0000256" key="1">
    <source>
        <dbReference type="SAM" id="Phobius"/>
    </source>
</evidence>
<gene>
    <name evidence="2" type="ORF">FHS88_000073</name>
</gene>
<sequence length="84" mass="8906">MILWRAMQVVGVLGILACAHLAWQATPWGGEGWARGRLLYAGAGAIPALALLGIAAIGQALRRQAAEIETLKAMLERVERRSGG</sequence>
<comment type="caution">
    <text evidence="2">The sequence shown here is derived from an EMBL/GenBank/DDBJ whole genome shotgun (WGS) entry which is preliminary data.</text>
</comment>
<keyword evidence="1" id="KW-0472">Membrane</keyword>
<dbReference type="Proteomes" id="UP000562254">
    <property type="component" value="Unassembled WGS sequence"/>
</dbReference>
<keyword evidence="1" id="KW-0812">Transmembrane</keyword>
<accession>A0A840Y122</accession>
<keyword evidence="1" id="KW-1133">Transmembrane helix</keyword>
<evidence type="ECO:0000313" key="3">
    <source>
        <dbReference type="Proteomes" id="UP000562254"/>
    </source>
</evidence>
<dbReference type="RefSeq" id="WP_184480138.1">
    <property type="nucleotide sequence ID" value="NZ_JAAEDJ010000090.1"/>
</dbReference>
<dbReference type="AlphaFoldDB" id="A0A840Y122"/>